<feature type="non-terminal residue" evidence="4">
    <location>
        <position position="1"/>
    </location>
</feature>
<name>A0A9W8A321_9FUNG</name>
<dbReference type="Pfam" id="PF00271">
    <property type="entry name" value="Helicase_C"/>
    <property type="match status" value="1"/>
</dbReference>
<sequence length="726" mass="81908">YHESAAGVFETQEHETKISHQKINPSTAKHTLRPYQQECIDTCIKGFEDGILRQAVSLPVGSGKTVIFSNLIKRMSGKDFKLPKPPDILQDSTTSLLEIPERNKFLVLAHREELIYQAAKQIERACPHLSVSVEIGSKYATMAADIIVASVPTLGKKGHNDTAKPEGSFCERLQRFDPDRFKCIIIDEAHHASALTYRRILNYFGTITDSEVPKVYLWGCSATLRRHDGLGFTGIFDQIVYHHPFINMIKDGWLCPLKVTTIKTNTISTDKLKIMRNDFELNALSRTVNTPLRNKLVVDAYVRLAGADRKSTLVFGVDIDHVNNLCAAFEESGITALAVTGKTGRNSRVQSISEFANRNVPVMINCGILTEGTDIPAIDCIIMARPTKSPVLFQQMLGRGLRLFESKKDCLVIDFIDSFSKDNLVVTTPTLLGMNPDMLVEKLCIDKDFEIPDVKDEGENQTEGKEYSEEIDDLVDSFKKKVNLEEKEGIEVKDIHYSNPYAIFEIKDHISGTKEDGALEALKSYHITCGDSQLLRWSNFAWVSPYQDHYTILIGNTAAMNIRKETDEEGKDIYRAYKQTKISTTQNCKRNSFILSKPKCLDITSDMPQHAISACDTYIKNSHPYNTWKLLMRNAQWRYAQASPAQLKYLTKLGVKISGYGNSRESNGTSIPNNTWINKGMASDLILRLTSGSGKDWRANELKETLARKQRAEEKRLKEERAQWVN</sequence>
<keyword evidence="1 4" id="KW-0547">Nucleotide-binding</keyword>
<dbReference type="AlphaFoldDB" id="A0A9W8A321"/>
<keyword evidence="1 4" id="KW-0067">ATP-binding</keyword>
<dbReference type="InterPro" id="IPR050742">
    <property type="entry name" value="Helicase_Restrict-Modif_Enz"/>
</dbReference>
<evidence type="ECO:0000313" key="5">
    <source>
        <dbReference type="Proteomes" id="UP001150538"/>
    </source>
</evidence>
<evidence type="ECO:0000259" key="2">
    <source>
        <dbReference type="PROSITE" id="PS51192"/>
    </source>
</evidence>
<gene>
    <name evidence="4" type="primary">irc3</name>
    <name evidence="4" type="ORF">H4219_002562</name>
</gene>
<evidence type="ECO:0000259" key="3">
    <source>
        <dbReference type="PROSITE" id="PS51194"/>
    </source>
</evidence>
<dbReference type="PROSITE" id="PS51194">
    <property type="entry name" value="HELICASE_CTER"/>
    <property type="match status" value="1"/>
</dbReference>
<dbReference type="GO" id="GO:0070125">
    <property type="term" value="P:mitochondrial translational elongation"/>
    <property type="evidence" value="ECO:0007669"/>
    <property type="project" value="TreeGrafter"/>
</dbReference>
<dbReference type="GO" id="GO:0005759">
    <property type="term" value="C:mitochondrial matrix"/>
    <property type="evidence" value="ECO:0007669"/>
    <property type="project" value="TreeGrafter"/>
</dbReference>
<dbReference type="PANTHER" id="PTHR47396">
    <property type="entry name" value="TYPE I RESTRICTION ENZYME ECOKI R PROTEIN"/>
    <property type="match status" value="1"/>
</dbReference>
<protein>
    <submittedName>
        <fullName evidence="4">DEAD DEAH box helicase</fullName>
    </submittedName>
</protein>
<dbReference type="GO" id="GO:0032042">
    <property type="term" value="P:mitochondrial DNA metabolic process"/>
    <property type="evidence" value="ECO:0007669"/>
    <property type="project" value="TreeGrafter"/>
</dbReference>
<dbReference type="OrthoDB" id="16911at2759"/>
<evidence type="ECO:0000256" key="1">
    <source>
        <dbReference type="ARBA" id="ARBA00022806"/>
    </source>
</evidence>
<dbReference type="SUPFAM" id="SSF52540">
    <property type="entry name" value="P-loop containing nucleoside triphosphate hydrolases"/>
    <property type="match status" value="1"/>
</dbReference>
<dbReference type="Pfam" id="PF04851">
    <property type="entry name" value="ResIII"/>
    <property type="match status" value="1"/>
</dbReference>
<keyword evidence="1 4" id="KW-0347">Helicase</keyword>
<dbReference type="PROSITE" id="PS51192">
    <property type="entry name" value="HELICASE_ATP_BIND_1"/>
    <property type="match status" value="1"/>
</dbReference>
<feature type="domain" description="Helicase ATP-binding" evidence="2">
    <location>
        <begin position="45"/>
        <end position="242"/>
    </location>
</feature>
<dbReference type="GO" id="GO:0036121">
    <property type="term" value="F:double-stranded DNA helicase activity"/>
    <property type="evidence" value="ECO:0007669"/>
    <property type="project" value="TreeGrafter"/>
</dbReference>
<proteinExistence type="predicted"/>
<dbReference type="InterPro" id="IPR001650">
    <property type="entry name" value="Helicase_C-like"/>
</dbReference>
<dbReference type="Proteomes" id="UP001150538">
    <property type="component" value="Unassembled WGS sequence"/>
</dbReference>
<dbReference type="Gene3D" id="3.40.50.300">
    <property type="entry name" value="P-loop containing nucleotide triphosphate hydrolases"/>
    <property type="match status" value="2"/>
</dbReference>
<reference evidence="4" key="1">
    <citation type="submission" date="2022-07" db="EMBL/GenBank/DDBJ databases">
        <title>Phylogenomic reconstructions and comparative analyses of Kickxellomycotina fungi.</title>
        <authorList>
            <person name="Reynolds N.K."/>
            <person name="Stajich J.E."/>
            <person name="Barry K."/>
            <person name="Grigoriev I.V."/>
            <person name="Crous P."/>
            <person name="Smith M.E."/>
        </authorList>
    </citation>
    <scope>NUCLEOTIDE SEQUENCE</scope>
    <source>
        <strain evidence="4">NBRC 100468</strain>
    </source>
</reference>
<dbReference type="PANTHER" id="PTHR47396:SF1">
    <property type="entry name" value="ATP-DEPENDENT HELICASE IRC3-RELATED"/>
    <property type="match status" value="1"/>
</dbReference>
<keyword evidence="1 4" id="KW-0378">Hydrolase</keyword>
<dbReference type="EMBL" id="JANBPU010000043">
    <property type="protein sequence ID" value="KAJ1918548.1"/>
    <property type="molecule type" value="Genomic_DNA"/>
</dbReference>
<dbReference type="GO" id="GO:0061749">
    <property type="term" value="F:forked DNA-dependent helicase activity"/>
    <property type="evidence" value="ECO:0007669"/>
    <property type="project" value="TreeGrafter"/>
</dbReference>
<dbReference type="SMART" id="SM00490">
    <property type="entry name" value="HELICc"/>
    <property type="match status" value="1"/>
</dbReference>
<organism evidence="4 5">
    <name type="scientific">Mycoemilia scoparia</name>
    <dbReference type="NCBI Taxonomy" id="417184"/>
    <lineage>
        <taxon>Eukaryota</taxon>
        <taxon>Fungi</taxon>
        <taxon>Fungi incertae sedis</taxon>
        <taxon>Zoopagomycota</taxon>
        <taxon>Kickxellomycotina</taxon>
        <taxon>Kickxellomycetes</taxon>
        <taxon>Kickxellales</taxon>
        <taxon>Kickxellaceae</taxon>
        <taxon>Mycoemilia</taxon>
    </lineage>
</organism>
<accession>A0A9W8A321</accession>
<dbReference type="InterPro" id="IPR014001">
    <property type="entry name" value="Helicase_ATP-bd"/>
</dbReference>
<dbReference type="InterPro" id="IPR027417">
    <property type="entry name" value="P-loop_NTPase"/>
</dbReference>
<dbReference type="GO" id="GO:0005524">
    <property type="term" value="F:ATP binding"/>
    <property type="evidence" value="ECO:0007669"/>
    <property type="project" value="InterPro"/>
</dbReference>
<comment type="caution">
    <text evidence="4">The sequence shown here is derived from an EMBL/GenBank/DDBJ whole genome shotgun (WGS) entry which is preliminary data.</text>
</comment>
<dbReference type="SMART" id="SM00487">
    <property type="entry name" value="DEXDc"/>
    <property type="match status" value="1"/>
</dbReference>
<dbReference type="GO" id="GO:0000403">
    <property type="term" value="F:Y-form DNA binding"/>
    <property type="evidence" value="ECO:0007669"/>
    <property type="project" value="TreeGrafter"/>
</dbReference>
<keyword evidence="5" id="KW-1185">Reference proteome</keyword>
<dbReference type="InterPro" id="IPR006935">
    <property type="entry name" value="Helicase/UvrB_N"/>
</dbReference>
<evidence type="ECO:0000313" key="4">
    <source>
        <dbReference type="EMBL" id="KAJ1918548.1"/>
    </source>
</evidence>
<dbReference type="GO" id="GO:0016787">
    <property type="term" value="F:hydrolase activity"/>
    <property type="evidence" value="ECO:0007669"/>
    <property type="project" value="InterPro"/>
</dbReference>
<dbReference type="CDD" id="cd18799">
    <property type="entry name" value="SF2_C_EcoAI-like"/>
    <property type="match status" value="1"/>
</dbReference>
<feature type="domain" description="Helicase C-terminal" evidence="3">
    <location>
        <begin position="296"/>
        <end position="455"/>
    </location>
</feature>